<dbReference type="InterPro" id="IPR006119">
    <property type="entry name" value="Resolv_N"/>
</dbReference>
<dbReference type="GO" id="GO:0000150">
    <property type="term" value="F:DNA strand exchange activity"/>
    <property type="evidence" value="ECO:0007669"/>
    <property type="project" value="InterPro"/>
</dbReference>
<name>A0A315XUL3_RUMFL</name>
<dbReference type="OrthoDB" id="9769353at2"/>
<dbReference type="CDD" id="cd00338">
    <property type="entry name" value="Ser_Recombinase"/>
    <property type="match status" value="1"/>
</dbReference>
<evidence type="ECO:0000313" key="4">
    <source>
        <dbReference type="Proteomes" id="UP000245720"/>
    </source>
</evidence>
<feature type="coiled-coil region" evidence="1">
    <location>
        <begin position="398"/>
        <end position="469"/>
    </location>
</feature>
<sequence>MSEIAYNLYRVSTTKQVDKVKDDIPMQREACREFAQRMGWTVGKEFLEKGVSGFKVSATDRDAIQELKAAALRNEFQILLVFMFDRIGRIDDETPFVVEWFVKHGIRVWSVQEGEQRFESHVDKLMNYIRFWQASGESEKTSMRIKTRMQQLTAEGSYTGGGVPFGYQLEKRGRLNKRGKEIYDLVINPVEAEWVVEIFEKTVKYGYGSHRLATYLNENGVRTHSGAKFQCNTIIRILRNKLTCGYMVSGDTVSPHMKELQIIDEKMFERAQYILEQRAMKNSDERQIALSTKSQAMLSGVMFCAHCGGRMTSNMHTEKYTVKSTGEVKEKHYLRYICYHRSRKLCDCDGQSVYSAEKVDKAVIEVVASIFSKISDAPDEAELRKEYNKEMQKCRAKQTKLGTELKKYQKQYDKLNEEIANTLIGESFYSPEQLSAAMTTVQQRIAVINQQLEKIGNEMEQKKASMEKVRPMYEMFKGWAEEFRLATVEQKKMIISQVISRIEIGKGYKINITLNMEYEQFCVGWNGLNNL</sequence>
<dbReference type="Proteomes" id="UP000245720">
    <property type="component" value="Unassembled WGS sequence"/>
</dbReference>
<dbReference type="InterPro" id="IPR011109">
    <property type="entry name" value="DNA_bind_recombinase_dom"/>
</dbReference>
<dbReference type="PANTHER" id="PTHR30461">
    <property type="entry name" value="DNA-INVERTASE FROM LAMBDOID PROPHAGE"/>
    <property type="match status" value="1"/>
</dbReference>
<dbReference type="AlphaFoldDB" id="A0A315XUL3"/>
<dbReference type="RefSeq" id="WP_109727952.1">
    <property type="nucleotide sequence ID" value="NZ_QGDI01000018.1"/>
</dbReference>
<gene>
    <name evidence="3" type="ORF">IE37_03290</name>
</gene>
<dbReference type="PROSITE" id="PS51737">
    <property type="entry name" value="RECOMBINASE_DNA_BIND"/>
    <property type="match status" value="1"/>
</dbReference>
<accession>A0A315XUL3</accession>
<dbReference type="InterPro" id="IPR050639">
    <property type="entry name" value="SSR_resolvase"/>
</dbReference>
<dbReference type="GO" id="GO:0003677">
    <property type="term" value="F:DNA binding"/>
    <property type="evidence" value="ECO:0007669"/>
    <property type="project" value="InterPro"/>
</dbReference>
<dbReference type="Pfam" id="PF07508">
    <property type="entry name" value="Recombinase"/>
    <property type="match status" value="1"/>
</dbReference>
<dbReference type="SUPFAM" id="SSF53041">
    <property type="entry name" value="Resolvase-like"/>
    <property type="match status" value="1"/>
</dbReference>
<proteinExistence type="predicted"/>
<protein>
    <submittedName>
        <fullName evidence="3">DNA invertase Pin-like site-specific DNA recombinase</fullName>
    </submittedName>
</protein>
<organism evidence="3 4">
    <name type="scientific">Ruminococcus flavefaciens</name>
    <dbReference type="NCBI Taxonomy" id="1265"/>
    <lineage>
        <taxon>Bacteria</taxon>
        <taxon>Bacillati</taxon>
        <taxon>Bacillota</taxon>
        <taxon>Clostridia</taxon>
        <taxon>Eubacteriales</taxon>
        <taxon>Oscillospiraceae</taxon>
        <taxon>Ruminococcus</taxon>
    </lineage>
</organism>
<comment type="caution">
    <text evidence="3">The sequence shown here is derived from an EMBL/GenBank/DDBJ whole genome shotgun (WGS) entry which is preliminary data.</text>
</comment>
<dbReference type="EMBL" id="QGDI01000018">
    <property type="protein sequence ID" value="PWJ09856.1"/>
    <property type="molecule type" value="Genomic_DNA"/>
</dbReference>
<evidence type="ECO:0000313" key="3">
    <source>
        <dbReference type="EMBL" id="PWJ09856.1"/>
    </source>
</evidence>
<feature type="domain" description="Recombinase" evidence="2">
    <location>
        <begin position="164"/>
        <end position="281"/>
    </location>
</feature>
<dbReference type="SMART" id="SM00857">
    <property type="entry name" value="Resolvase"/>
    <property type="match status" value="1"/>
</dbReference>
<dbReference type="InterPro" id="IPR038109">
    <property type="entry name" value="DNA_bind_recomb_sf"/>
</dbReference>
<evidence type="ECO:0000259" key="2">
    <source>
        <dbReference type="PROSITE" id="PS51737"/>
    </source>
</evidence>
<dbReference type="Gene3D" id="3.40.50.1390">
    <property type="entry name" value="Resolvase, N-terminal catalytic domain"/>
    <property type="match status" value="1"/>
</dbReference>
<dbReference type="InterPro" id="IPR025827">
    <property type="entry name" value="Zn_ribbon_recom_dom"/>
</dbReference>
<keyword evidence="1" id="KW-0175">Coiled coil</keyword>
<dbReference type="Pfam" id="PF13408">
    <property type="entry name" value="Zn_ribbon_recom"/>
    <property type="match status" value="1"/>
</dbReference>
<dbReference type="Pfam" id="PF00239">
    <property type="entry name" value="Resolvase"/>
    <property type="match status" value="1"/>
</dbReference>
<dbReference type="InterPro" id="IPR036162">
    <property type="entry name" value="Resolvase-like_N_sf"/>
</dbReference>
<reference evidence="3 4" key="1">
    <citation type="submission" date="2018-05" db="EMBL/GenBank/DDBJ databases">
        <title>The Hungate 1000. A catalogue of reference genomes from the rumen microbiome.</title>
        <authorList>
            <person name="Kelly W."/>
        </authorList>
    </citation>
    <scope>NUCLEOTIDE SEQUENCE [LARGE SCALE GENOMIC DNA]</scope>
    <source>
        <strain evidence="3 4">SAb67</strain>
    </source>
</reference>
<evidence type="ECO:0000256" key="1">
    <source>
        <dbReference type="SAM" id="Coils"/>
    </source>
</evidence>
<dbReference type="Gene3D" id="3.90.1750.20">
    <property type="entry name" value="Putative Large Serine Recombinase, Chain B, Domain 2"/>
    <property type="match status" value="1"/>
</dbReference>
<dbReference type="PANTHER" id="PTHR30461:SF23">
    <property type="entry name" value="DNA RECOMBINASE-RELATED"/>
    <property type="match status" value="1"/>
</dbReference>